<proteinExistence type="predicted"/>
<dbReference type="Pfam" id="PF06246">
    <property type="entry name" value="Isy1"/>
    <property type="match status" value="1"/>
</dbReference>
<dbReference type="GO" id="GO:0000350">
    <property type="term" value="P:generation of catalytic spliceosome for second transesterification step"/>
    <property type="evidence" value="ECO:0007669"/>
    <property type="project" value="InterPro"/>
</dbReference>
<feature type="region of interest" description="Disordered" evidence="1">
    <location>
        <begin position="32"/>
        <end position="55"/>
    </location>
</feature>
<evidence type="ECO:0000313" key="3">
    <source>
        <dbReference type="Proteomes" id="UP000593561"/>
    </source>
</evidence>
<comment type="caution">
    <text evidence="2">The sequence shown here is derived from an EMBL/GenBank/DDBJ whole genome shotgun (WGS) entry which is preliminary data.</text>
</comment>
<evidence type="ECO:0000313" key="2">
    <source>
        <dbReference type="EMBL" id="MBA0634732.1"/>
    </source>
</evidence>
<protein>
    <submittedName>
        <fullName evidence="2">Uncharacterized protein</fullName>
    </submittedName>
</protein>
<organism evidence="2 3">
    <name type="scientific">Gossypium davidsonii</name>
    <name type="common">Davidson's cotton</name>
    <name type="synonym">Gossypium klotzschianum subsp. davidsonii</name>
    <dbReference type="NCBI Taxonomy" id="34287"/>
    <lineage>
        <taxon>Eukaryota</taxon>
        <taxon>Viridiplantae</taxon>
        <taxon>Streptophyta</taxon>
        <taxon>Embryophyta</taxon>
        <taxon>Tracheophyta</taxon>
        <taxon>Spermatophyta</taxon>
        <taxon>Magnoliopsida</taxon>
        <taxon>eudicotyledons</taxon>
        <taxon>Gunneridae</taxon>
        <taxon>Pentapetalae</taxon>
        <taxon>rosids</taxon>
        <taxon>malvids</taxon>
        <taxon>Malvales</taxon>
        <taxon>Malvaceae</taxon>
        <taxon>Malvoideae</taxon>
        <taxon>Gossypium</taxon>
    </lineage>
</organism>
<dbReference type="AlphaFoldDB" id="A0A7J8T9M0"/>
<gene>
    <name evidence="2" type="ORF">Godav_029573</name>
</gene>
<evidence type="ECO:0000256" key="1">
    <source>
        <dbReference type="SAM" id="MobiDB-lite"/>
    </source>
</evidence>
<dbReference type="Proteomes" id="UP000593561">
    <property type="component" value="Unassembled WGS sequence"/>
</dbReference>
<accession>A0A7J8T9M0</accession>
<keyword evidence="3" id="KW-1185">Reference proteome</keyword>
<dbReference type="InterPro" id="IPR009360">
    <property type="entry name" value="Isy1"/>
</dbReference>
<name>A0A7J8T9M0_GOSDV</name>
<sequence length="106" mass="11937">MARNEEKAQLMLNRFIALKVEKKRSLKSATLSLPPNVATSPRLTNDFNKSCQRPTTRLSRFRTKALGNIDSMTLTTGSISLYKRSHIRNDVPLNLAARITPNTPLK</sequence>
<reference evidence="2 3" key="1">
    <citation type="journal article" date="2019" name="Genome Biol. Evol.">
        <title>Insights into the evolution of the New World diploid cottons (Gossypium, subgenus Houzingenia) based on genome sequencing.</title>
        <authorList>
            <person name="Grover C.E."/>
            <person name="Arick M.A. 2nd"/>
            <person name="Thrash A."/>
            <person name="Conover J.L."/>
            <person name="Sanders W.S."/>
            <person name="Peterson D.G."/>
            <person name="Frelichowski J.E."/>
            <person name="Scheffler J.A."/>
            <person name="Scheffler B.E."/>
            <person name="Wendel J.F."/>
        </authorList>
    </citation>
    <scope>NUCLEOTIDE SEQUENCE [LARGE SCALE GENOMIC DNA]</scope>
    <source>
        <strain evidence="2">27</strain>
        <tissue evidence="2">Leaf</tissue>
    </source>
</reference>
<dbReference type="EMBL" id="JABFAC010239169">
    <property type="protein sequence ID" value="MBA0634732.1"/>
    <property type="molecule type" value="Genomic_DNA"/>
</dbReference>